<evidence type="ECO:0000256" key="1">
    <source>
        <dbReference type="ARBA" id="ARBA00004571"/>
    </source>
</evidence>
<dbReference type="InterPro" id="IPR036942">
    <property type="entry name" value="Beta-barrel_TonB_sf"/>
</dbReference>
<dbReference type="InterPro" id="IPR039426">
    <property type="entry name" value="TonB-dep_rcpt-like"/>
</dbReference>
<dbReference type="PANTHER" id="PTHR32552">
    <property type="entry name" value="FERRICHROME IRON RECEPTOR-RELATED"/>
    <property type="match status" value="1"/>
</dbReference>
<dbReference type="SUPFAM" id="SSF56935">
    <property type="entry name" value="Porins"/>
    <property type="match status" value="1"/>
</dbReference>
<keyword evidence="10 16" id="KW-0798">TonB box</keyword>
<evidence type="ECO:0000256" key="3">
    <source>
        <dbReference type="ARBA" id="ARBA00022448"/>
    </source>
</evidence>
<dbReference type="CDD" id="cd01347">
    <property type="entry name" value="ligand_gated_channel"/>
    <property type="match status" value="1"/>
</dbReference>
<evidence type="ECO:0000313" key="20">
    <source>
        <dbReference type="EMBL" id="MCS0806921.1"/>
    </source>
</evidence>
<reference evidence="20 21" key="1">
    <citation type="submission" date="2022-08" db="EMBL/GenBank/DDBJ databases">
        <title>Reclassification of Massilia species as members of the genera Telluria, Duganella, Pseudoduganella, Mokoshia gen. nov. and Zemynaea gen. nov. using orthogonal and non-orthogonal genome-based approaches.</title>
        <authorList>
            <person name="Bowman J.P."/>
        </authorList>
    </citation>
    <scope>NUCLEOTIDE SEQUENCE [LARGE SCALE GENOMIC DNA]</scope>
    <source>
        <strain evidence="20 21">JCM 31605</strain>
    </source>
</reference>
<keyword evidence="5" id="KW-0410">Iron transport</keyword>
<feature type="signal peptide" evidence="17">
    <location>
        <begin position="1"/>
        <end position="24"/>
    </location>
</feature>
<keyword evidence="3 14" id="KW-0813">Transport</keyword>
<keyword evidence="4 14" id="KW-1134">Transmembrane beta strand</keyword>
<comment type="subcellular location">
    <subcellularLocation>
        <location evidence="1 14">Cell outer membrane</location>
        <topology evidence="1 14">Multi-pass membrane protein</topology>
    </subcellularLocation>
</comment>
<organism evidence="20 21">
    <name type="scientific">Massilia agilis</name>
    <dbReference type="NCBI Taxonomy" id="1811226"/>
    <lineage>
        <taxon>Bacteria</taxon>
        <taxon>Pseudomonadati</taxon>
        <taxon>Pseudomonadota</taxon>
        <taxon>Betaproteobacteria</taxon>
        <taxon>Burkholderiales</taxon>
        <taxon>Oxalobacteraceae</taxon>
        <taxon>Telluria group</taxon>
        <taxon>Massilia</taxon>
    </lineage>
</organism>
<evidence type="ECO:0000256" key="9">
    <source>
        <dbReference type="ARBA" id="ARBA00023065"/>
    </source>
</evidence>
<evidence type="ECO:0000256" key="2">
    <source>
        <dbReference type="ARBA" id="ARBA00009810"/>
    </source>
</evidence>
<name>A0ABT2D6I5_9BURK</name>
<dbReference type="InterPro" id="IPR010917">
    <property type="entry name" value="TonB_rcpt_CS"/>
</dbReference>
<keyword evidence="12 20" id="KW-0675">Receptor</keyword>
<protein>
    <submittedName>
        <fullName evidence="20">TonB-dependent siderophore receptor</fullName>
    </submittedName>
</protein>
<evidence type="ECO:0000256" key="15">
    <source>
        <dbReference type="PROSITE-ProRule" id="PRU10144"/>
    </source>
</evidence>
<keyword evidence="9" id="KW-0406">Ion transport</keyword>
<comment type="caution">
    <text evidence="20">The sequence shown here is derived from an EMBL/GenBank/DDBJ whole genome shotgun (WGS) entry which is preliminary data.</text>
</comment>
<accession>A0ABT2D6I5</accession>
<dbReference type="Gene3D" id="2.170.130.10">
    <property type="entry name" value="TonB-dependent receptor, plug domain"/>
    <property type="match status" value="1"/>
</dbReference>
<evidence type="ECO:0000256" key="5">
    <source>
        <dbReference type="ARBA" id="ARBA00022496"/>
    </source>
</evidence>
<evidence type="ECO:0000313" key="21">
    <source>
        <dbReference type="Proteomes" id="UP001206126"/>
    </source>
</evidence>
<evidence type="ECO:0000256" key="4">
    <source>
        <dbReference type="ARBA" id="ARBA00022452"/>
    </source>
</evidence>
<evidence type="ECO:0000256" key="13">
    <source>
        <dbReference type="ARBA" id="ARBA00023237"/>
    </source>
</evidence>
<dbReference type="InterPro" id="IPR037066">
    <property type="entry name" value="Plug_dom_sf"/>
</dbReference>
<dbReference type="Pfam" id="PF07715">
    <property type="entry name" value="Plug"/>
    <property type="match status" value="1"/>
</dbReference>
<dbReference type="NCBIfam" id="TIGR01783">
    <property type="entry name" value="TonB-siderophor"/>
    <property type="match status" value="1"/>
</dbReference>
<keyword evidence="13 14" id="KW-0998">Cell outer membrane</keyword>
<evidence type="ECO:0000256" key="7">
    <source>
        <dbReference type="ARBA" id="ARBA00022729"/>
    </source>
</evidence>
<feature type="short sequence motif" description="TonB C-terminal box" evidence="15">
    <location>
        <begin position="693"/>
        <end position="710"/>
    </location>
</feature>
<evidence type="ECO:0000256" key="10">
    <source>
        <dbReference type="ARBA" id="ARBA00023077"/>
    </source>
</evidence>
<keyword evidence="7 17" id="KW-0732">Signal</keyword>
<keyword evidence="11 14" id="KW-0472">Membrane</keyword>
<feature type="domain" description="TonB-dependent receptor plug" evidence="19">
    <location>
        <begin position="58"/>
        <end position="156"/>
    </location>
</feature>
<keyword evidence="8" id="KW-0408">Iron</keyword>
<feature type="chain" id="PRO_5045248857" evidence="17">
    <location>
        <begin position="25"/>
        <end position="710"/>
    </location>
</feature>
<sequence length="710" mass="77363">MKTNLKQTIIACAVVQAFSGVAYAQQTSGQAVPEVVVTGTKQAGGIAAVGGFGTTAVVDTPASITTIDSSRMQDLSIRTTTEAAKYDASISDAYNAVGYAEQFSIRGFALNNDTSYRKDGIAIPNDTQIPLENKERIEILKGLSGLQAGVSAPGGIINYVTKRPTDKPLRSATVEYSERGTVYGAVDLGGRFEDRRFGYRVNAAAASLHPYVRGANGEREFVSGAFDWQISPDALLQLDFDYQHKAQLTQPGFQLIRGEVLPTGVSGKMFLNDQPWAKPVDTKSTNLGLRFEYKLAPDWVATVNANKHWFKRDDFTAFPYGCSNEGAGFYPGYCTNGDYDVYDYRSIGERKTPWGAQAMVQGKFATGDISHALTVGTSYNERHNAFGDYIYDFVGSSNIWNNRIVPPVGPDRVTGPVFERLTDKESSLFAQDIVKLAPQTTLHAGVRYVNFKRDQFVDPATPHEKSDDSFLLPNVALVYAFTPQWNVYGALSHGVEPGGFAPMQTTNELQGLGPNRSHQVEFGVKGNVNAALQLSAALFQIRRGLEYTNAANTFVRNGQETHRGLELAAQGKPAANLEYSVSLTALNTKQEGTGDPTIDGKRVTDVPNFKSIAMLAYSVPQVPGLKIDGTWQYASRKAFDVTNTVFVPSYSVFGVGGAYALKAGANNVVVRARVDNLFDKFYWRDVTPALGGYLYPGAPRTFRVSAQLDF</sequence>
<evidence type="ECO:0000256" key="11">
    <source>
        <dbReference type="ARBA" id="ARBA00023136"/>
    </source>
</evidence>
<evidence type="ECO:0000259" key="19">
    <source>
        <dbReference type="Pfam" id="PF07715"/>
    </source>
</evidence>
<dbReference type="Gene3D" id="2.40.170.20">
    <property type="entry name" value="TonB-dependent receptor, beta-barrel domain"/>
    <property type="match status" value="1"/>
</dbReference>
<evidence type="ECO:0000259" key="18">
    <source>
        <dbReference type="Pfam" id="PF00593"/>
    </source>
</evidence>
<keyword evidence="6 14" id="KW-0812">Transmembrane</keyword>
<comment type="similarity">
    <text evidence="2 14 16">Belongs to the TonB-dependent receptor family.</text>
</comment>
<dbReference type="Pfam" id="PF00593">
    <property type="entry name" value="TonB_dep_Rec_b-barrel"/>
    <property type="match status" value="1"/>
</dbReference>
<gene>
    <name evidence="20" type="ORF">NX774_03190</name>
</gene>
<evidence type="ECO:0000256" key="14">
    <source>
        <dbReference type="PROSITE-ProRule" id="PRU01360"/>
    </source>
</evidence>
<evidence type="ECO:0000256" key="17">
    <source>
        <dbReference type="SAM" id="SignalP"/>
    </source>
</evidence>
<evidence type="ECO:0000256" key="8">
    <source>
        <dbReference type="ARBA" id="ARBA00023004"/>
    </source>
</evidence>
<dbReference type="Proteomes" id="UP001206126">
    <property type="component" value="Unassembled WGS sequence"/>
</dbReference>
<dbReference type="InterPro" id="IPR010105">
    <property type="entry name" value="TonB_sidphr_rcpt"/>
</dbReference>
<evidence type="ECO:0000256" key="16">
    <source>
        <dbReference type="RuleBase" id="RU003357"/>
    </source>
</evidence>
<dbReference type="InterPro" id="IPR000531">
    <property type="entry name" value="Beta-barrel_TonB"/>
</dbReference>
<evidence type="ECO:0000256" key="12">
    <source>
        <dbReference type="ARBA" id="ARBA00023170"/>
    </source>
</evidence>
<proteinExistence type="inferred from homology"/>
<dbReference type="RefSeq" id="WP_258820690.1">
    <property type="nucleotide sequence ID" value="NZ_JANUHB010000001.1"/>
</dbReference>
<evidence type="ECO:0000256" key="6">
    <source>
        <dbReference type="ARBA" id="ARBA00022692"/>
    </source>
</evidence>
<dbReference type="InterPro" id="IPR012910">
    <property type="entry name" value="Plug_dom"/>
</dbReference>
<keyword evidence="21" id="KW-1185">Reference proteome</keyword>
<dbReference type="PROSITE" id="PS01156">
    <property type="entry name" value="TONB_DEPENDENT_REC_2"/>
    <property type="match status" value="1"/>
</dbReference>
<dbReference type="PROSITE" id="PS52016">
    <property type="entry name" value="TONB_DEPENDENT_REC_3"/>
    <property type="match status" value="1"/>
</dbReference>
<dbReference type="PANTHER" id="PTHR32552:SF83">
    <property type="entry name" value="BLR3904 PROTEIN"/>
    <property type="match status" value="1"/>
</dbReference>
<feature type="domain" description="TonB-dependent receptor-like beta-barrel" evidence="18">
    <location>
        <begin position="227"/>
        <end position="677"/>
    </location>
</feature>
<dbReference type="EMBL" id="JANUHB010000001">
    <property type="protein sequence ID" value="MCS0806921.1"/>
    <property type="molecule type" value="Genomic_DNA"/>
</dbReference>